<feature type="domain" description="Membrane insertase YidC/Oxa/ALB C-terminal" evidence="11">
    <location>
        <begin position="33"/>
        <end position="220"/>
    </location>
</feature>
<accession>A0A0E2E836</accession>
<dbReference type="Pfam" id="PF02096">
    <property type="entry name" value="60KD_IMP"/>
    <property type="match status" value="1"/>
</dbReference>
<dbReference type="EMBL" id="AGDV01000001">
    <property type="protein sequence ID" value="EMB36035.1"/>
    <property type="molecule type" value="Genomic_DNA"/>
</dbReference>
<dbReference type="Proteomes" id="UP000011705">
    <property type="component" value="Chromosome"/>
</dbReference>
<dbReference type="NCBIfam" id="TIGR03592">
    <property type="entry name" value="yidC_oxa1_cterm"/>
    <property type="match status" value="1"/>
</dbReference>
<keyword evidence="2" id="KW-0813">Transport</keyword>
<feature type="transmembrane region" description="Helical" evidence="10">
    <location>
        <begin position="101"/>
        <end position="123"/>
    </location>
</feature>
<comment type="subcellular location">
    <subcellularLocation>
        <location evidence="1">Cell membrane</location>
        <topology evidence="1">Multi-pass membrane protein</topology>
    </subcellularLocation>
    <subcellularLocation>
        <location evidence="9">Membrane</location>
        <topology evidence="9">Multi-pass membrane protein</topology>
    </subcellularLocation>
</comment>
<evidence type="ECO:0000256" key="4">
    <source>
        <dbReference type="ARBA" id="ARBA00022692"/>
    </source>
</evidence>
<dbReference type="PATRIC" id="fig|999432.5.peg.234"/>
<comment type="caution">
    <text evidence="12">The sequence shown here is derived from an EMBL/GenBank/DDBJ whole genome shotgun (WGS) entry which is preliminary data.</text>
</comment>
<sequence length="902" mass="104511">MLNFLYTIFIYPVYMFVEFILFIANNITQDHIGLSIIILSLGINLITLPIYNVAEKWQEMERIIQKRMKPKVNDIKAVFKGDERYMILSAYYRQNNYHPLYALRSLFALFIQIPFFIAAYQLLSELPALKETSFLFLKDLGAPDKLINIGSVSLNLLPVIMTLINIAASAVYTKDLELKDKLTLYLTAFLFLILLYNSPSGLVLYWTLNNIFSLFKNIFYRVKLNAKIWYFITLLFFIISTIVAAVFLEKRKPFLIMSGFTFTIIIIPVFVFLLHLLDKKYSYSIFNNQEKRNKIFSFTLLSFLLLIGIVIPSGLIASSVQEFSNIDNIINPFYIIYTSFIQSVGIAFWIICIYAICNQIVKKYITYTLVIILIFSLVNSFIFNGNYGYISNMLVFEHIEKLHSSYKDIFLNFGFLFILLIIIFIMMFKKSNFFIPFTIITTISLFLLSLINCVNIQKETSNLLQLNKIEKSMSSTKTYTFTRSGKNILFIMLDRAMNFFIDPIFDNSELIKNEYSGFVLYKNIVSFGTGTNTSTPSLYGGYEYTPEKINQRSNELLVDKHNEALCVLPRLFSEHNWSVSFTDASWANYSWLPDNSIFKNYLITARNITETGKYTEKWIHDNISKNEDKNSNIILRNMLYFSFFRISPLEVRRLIYDSGGYGSVLIPQYFDRGFINSLSALENLEKEVKFDDTINCVNIIVNNTAHDLPKLTDHLSINRPEIIELAKKYCQNDFTITSFYGNFLGHENIAKFLLFLKENNCYDNTRIVIAGDHGAGGIKMNNMQFLKSFERSPFSPAASIPLLMVKDFDSHGDLRIDSTFKTLADIPYILTENLPDIPQLNPFTGNAFLNSTNLKTFKILINSDGYANRQKKLTQFVLNQDDWAFVKDDVYKPENWSHKEFK</sequence>
<dbReference type="InterPro" id="IPR017850">
    <property type="entry name" value="Alkaline_phosphatase_core_sf"/>
</dbReference>
<keyword evidence="3" id="KW-1003">Cell membrane</keyword>
<evidence type="ECO:0000256" key="1">
    <source>
        <dbReference type="ARBA" id="ARBA00004651"/>
    </source>
</evidence>
<evidence type="ECO:0000256" key="8">
    <source>
        <dbReference type="ARBA" id="ARBA00023186"/>
    </source>
</evidence>
<dbReference type="CDD" id="cd20070">
    <property type="entry name" value="5TM_YidC_Alb3"/>
    <property type="match status" value="1"/>
</dbReference>
<dbReference type="InterPro" id="IPR047196">
    <property type="entry name" value="YidC_ALB_C"/>
</dbReference>
<dbReference type="PANTHER" id="PTHR12428:SF65">
    <property type="entry name" value="CYTOCHROME C OXIDASE ASSEMBLY PROTEIN COX18, MITOCHONDRIAL"/>
    <property type="match status" value="1"/>
</dbReference>
<keyword evidence="6 10" id="KW-1133">Transmembrane helix</keyword>
<dbReference type="HOGENOM" id="CLU_013421_0_0_12"/>
<feature type="transmembrane region" description="Helical" evidence="10">
    <location>
        <begin position="6"/>
        <end position="24"/>
    </location>
</feature>
<evidence type="ECO:0000313" key="12">
    <source>
        <dbReference type="EMBL" id="EMB36035.1"/>
    </source>
</evidence>
<evidence type="ECO:0000256" key="7">
    <source>
        <dbReference type="ARBA" id="ARBA00023136"/>
    </source>
</evidence>
<dbReference type="SUPFAM" id="SSF53649">
    <property type="entry name" value="Alkaline phosphatase-like"/>
    <property type="match status" value="1"/>
</dbReference>
<keyword evidence="4 9" id="KW-0812">Transmembrane</keyword>
<dbReference type="InterPro" id="IPR028055">
    <property type="entry name" value="YidC/Oxa/ALB_C"/>
</dbReference>
<protein>
    <submittedName>
        <fullName evidence="12">YidC/Oxa1 family membrane protein insertase</fullName>
    </submittedName>
</protein>
<dbReference type="Gene3D" id="3.40.720.10">
    <property type="entry name" value="Alkaline Phosphatase, subunit A"/>
    <property type="match status" value="1"/>
</dbReference>
<feature type="transmembrane region" description="Helical" evidence="10">
    <location>
        <begin position="254"/>
        <end position="274"/>
    </location>
</feature>
<dbReference type="InterPro" id="IPR001708">
    <property type="entry name" value="YidC/ALB3/OXA1/COX18"/>
</dbReference>
<evidence type="ECO:0000256" key="6">
    <source>
        <dbReference type="ARBA" id="ARBA00022989"/>
    </source>
</evidence>
<feature type="transmembrane region" description="Helical" evidence="10">
    <location>
        <begin position="433"/>
        <end position="451"/>
    </location>
</feature>
<proteinExistence type="inferred from homology"/>
<keyword evidence="7 10" id="KW-0472">Membrane</keyword>
<feature type="transmembrane region" description="Helical" evidence="10">
    <location>
        <begin position="335"/>
        <end position="357"/>
    </location>
</feature>
<evidence type="ECO:0000256" key="3">
    <source>
        <dbReference type="ARBA" id="ARBA00022475"/>
    </source>
</evidence>
<evidence type="ECO:0000256" key="9">
    <source>
        <dbReference type="RuleBase" id="RU003945"/>
    </source>
</evidence>
<dbReference type="GO" id="GO:0005886">
    <property type="term" value="C:plasma membrane"/>
    <property type="evidence" value="ECO:0007669"/>
    <property type="project" value="UniProtKB-SubCell"/>
</dbReference>
<dbReference type="GO" id="GO:0015031">
    <property type="term" value="P:protein transport"/>
    <property type="evidence" value="ECO:0007669"/>
    <property type="project" value="UniProtKB-KW"/>
</dbReference>
<evidence type="ECO:0000256" key="10">
    <source>
        <dbReference type="SAM" id="Phobius"/>
    </source>
</evidence>
<evidence type="ECO:0000256" key="5">
    <source>
        <dbReference type="ARBA" id="ARBA00022927"/>
    </source>
</evidence>
<feature type="transmembrane region" description="Helical" evidence="10">
    <location>
        <begin position="295"/>
        <end position="315"/>
    </location>
</feature>
<feature type="transmembrane region" description="Helical" evidence="10">
    <location>
        <begin position="184"/>
        <end position="208"/>
    </location>
</feature>
<dbReference type="PANTHER" id="PTHR12428">
    <property type="entry name" value="OXA1"/>
    <property type="match status" value="1"/>
</dbReference>
<dbReference type="AlphaFoldDB" id="A0A0E2E836"/>
<feature type="transmembrane region" description="Helical" evidence="10">
    <location>
        <begin position="364"/>
        <end position="389"/>
    </location>
</feature>
<gene>
    <name evidence="12" type="ORF">HMPREF9726_00227</name>
</gene>
<reference evidence="12" key="1">
    <citation type="submission" date="2012-01" db="EMBL/GenBank/DDBJ databases">
        <title>The Genome Sequence of Treponema denticola H-22.</title>
        <authorList>
            <consortium name="The Broad Institute Genome Sequencing Platform"/>
            <person name="Earl A."/>
            <person name="Ward D."/>
            <person name="Feldgarden M."/>
            <person name="Gevers D."/>
            <person name="Blanton J.M."/>
            <person name="Fenno C.J."/>
            <person name="Baranova O.V."/>
            <person name="Mathney J."/>
            <person name="Dewhirst F.E."/>
            <person name="Izard J."/>
            <person name="Young S.K."/>
            <person name="Zeng Q."/>
            <person name="Gargeya S."/>
            <person name="Fitzgerald M."/>
            <person name="Haas B."/>
            <person name="Abouelleil A."/>
            <person name="Alvarado L."/>
            <person name="Arachchi H.M."/>
            <person name="Berlin A."/>
            <person name="Chapman S.B."/>
            <person name="Gearin G."/>
            <person name="Goldberg J."/>
            <person name="Griggs A."/>
            <person name="Gujja S."/>
            <person name="Hansen M."/>
            <person name="Heiman D."/>
            <person name="Howarth C."/>
            <person name="Larimer J."/>
            <person name="Lui A."/>
            <person name="MacDonald P.J.P."/>
            <person name="McCowen C."/>
            <person name="Montmayeur A."/>
            <person name="Murphy C."/>
            <person name="Neiman D."/>
            <person name="Pearson M."/>
            <person name="Priest M."/>
            <person name="Roberts A."/>
            <person name="Saif S."/>
            <person name="Shea T."/>
            <person name="Sisk P."/>
            <person name="Stolte C."/>
            <person name="Sykes S."/>
            <person name="Wortman J."/>
            <person name="Nusbaum C."/>
            <person name="Birren B."/>
        </authorList>
    </citation>
    <scope>NUCLEOTIDE SEQUENCE [LARGE SCALE GENOMIC DNA]</scope>
    <source>
        <strain evidence="12">H-22</strain>
    </source>
</reference>
<feature type="transmembrane region" description="Helical" evidence="10">
    <location>
        <begin position="146"/>
        <end position="172"/>
    </location>
</feature>
<feature type="transmembrane region" description="Helical" evidence="10">
    <location>
        <begin position="409"/>
        <end position="428"/>
    </location>
</feature>
<name>A0A0E2E836_TREDN</name>
<evidence type="ECO:0000256" key="2">
    <source>
        <dbReference type="ARBA" id="ARBA00022448"/>
    </source>
</evidence>
<dbReference type="GO" id="GO:0051205">
    <property type="term" value="P:protein insertion into membrane"/>
    <property type="evidence" value="ECO:0007669"/>
    <property type="project" value="TreeGrafter"/>
</dbReference>
<organism evidence="12">
    <name type="scientific">Treponema denticola H-22</name>
    <dbReference type="NCBI Taxonomy" id="999432"/>
    <lineage>
        <taxon>Bacteria</taxon>
        <taxon>Pseudomonadati</taxon>
        <taxon>Spirochaetota</taxon>
        <taxon>Spirochaetia</taxon>
        <taxon>Spirochaetales</taxon>
        <taxon>Treponemataceae</taxon>
        <taxon>Treponema</taxon>
    </lineage>
</organism>
<feature type="transmembrane region" description="Helical" evidence="10">
    <location>
        <begin position="228"/>
        <end position="248"/>
    </location>
</feature>
<feature type="transmembrane region" description="Helical" evidence="10">
    <location>
        <begin position="31"/>
        <end position="51"/>
    </location>
</feature>
<comment type="similarity">
    <text evidence="9">Belongs to the OXA1/ALB3/YidC family.</text>
</comment>
<dbReference type="RefSeq" id="WP_002682813.1">
    <property type="nucleotide sequence ID" value="NZ_CM001795.1"/>
</dbReference>
<keyword evidence="8" id="KW-0143">Chaperone</keyword>
<keyword evidence="5" id="KW-0653">Protein transport</keyword>
<dbReference type="GO" id="GO:0032977">
    <property type="term" value="F:membrane insertase activity"/>
    <property type="evidence" value="ECO:0007669"/>
    <property type="project" value="InterPro"/>
</dbReference>
<evidence type="ECO:0000259" key="11">
    <source>
        <dbReference type="Pfam" id="PF02096"/>
    </source>
</evidence>